<geneLocation type="plasmid" evidence="3 4">
    <name>unnamed2</name>
</geneLocation>
<keyword evidence="4" id="KW-1185">Reference proteome</keyword>
<dbReference type="InterPro" id="IPR051533">
    <property type="entry name" value="WaaL-like"/>
</dbReference>
<dbReference type="EMBL" id="CP042263">
    <property type="protein sequence ID" value="QDY70967.1"/>
    <property type="molecule type" value="Genomic_DNA"/>
</dbReference>
<name>A0A5B8J9F6_9RHOB</name>
<keyword evidence="2" id="KW-0472">Membrane</keyword>
<dbReference type="KEGG" id="lit:FPZ52_14830"/>
<feature type="transmembrane region" description="Helical" evidence="2">
    <location>
        <begin position="230"/>
        <end position="263"/>
    </location>
</feature>
<feature type="transmembrane region" description="Helical" evidence="2">
    <location>
        <begin position="349"/>
        <end position="371"/>
    </location>
</feature>
<evidence type="ECO:0008006" key="5">
    <source>
        <dbReference type="Google" id="ProtNLM"/>
    </source>
</evidence>
<gene>
    <name evidence="3" type="ORF">FPZ52_14830</name>
</gene>
<feature type="transmembrane region" description="Helical" evidence="2">
    <location>
        <begin position="392"/>
        <end position="411"/>
    </location>
</feature>
<feature type="region of interest" description="Disordered" evidence="1">
    <location>
        <begin position="1"/>
        <end position="26"/>
    </location>
</feature>
<feature type="transmembrane region" description="Helical" evidence="2">
    <location>
        <begin position="84"/>
        <end position="102"/>
    </location>
</feature>
<evidence type="ECO:0000313" key="4">
    <source>
        <dbReference type="Proteomes" id="UP000318483"/>
    </source>
</evidence>
<keyword evidence="2" id="KW-0812">Transmembrane</keyword>
<proteinExistence type="predicted"/>
<dbReference type="AlphaFoldDB" id="A0A5B8J9F6"/>
<dbReference type="PANTHER" id="PTHR37422:SF13">
    <property type="entry name" value="LIPOPOLYSACCHARIDE BIOSYNTHESIS PROTEIN PA4999-RELATED"/>
    <property type="match status" value="1"/>
</dbReference>
<feature type="region of interest" description="Disordered" evidence="1">
    <location>
        <begin position="436"/>
        <end position="477"/>
    </location>
</feature>
<keyword evidence="2" id="KW-1133">Transmembrane helix</keyword>
<dbReference type="Proteomes" id="UP000318483">
    <property type="component" value="Plasmid unnamed2"/>
</dbReference>
<evidence type="ECO:0000256" key="2">
    <source>
        <dbReference type="SAM" id="Phobius"/>
    </source>
</evidence>
<dbReference type="PANTHER" id="PTHR37422">
    <property type="entry name" value="TEICHURONIC ACID BIOSYNTHESIS PROTEIN TUAE"/>
    <property type="match status" value="1"/>
</dbReference>
<feature type="transmembrane region" description="Helical" evidence="2">
    <location>
        <begin position="108"/>
        <end position="126"/>
    </location>
</feature>
<feature type="transmembrane region" description="Helical" evidence="2">
    <location>
        <begin position="138"/>
        <end position="155"/>
    </location>
</feature>
<feature type="transmembrane region" description="Helical" evidence="2">
    <location>
        <begin position="31"/>
        <end position="49"/>
    </location>
</feature>
<evidence type="ECO:0000256" key="1">
    <source>
        <dbReference type="SAM" id="MobiDB-lite"/>
    </source>
</evidence>
<accession>A0A5B8J9F6</accession>
<protein>
    <recommendedName>
        <fullName evidence="5">O-antigen ligase domain-containing protein</fullName>
    </recommendedName>
</protein>
<feature type="compositionally biased region" description="Basic and acidic residues" evidence="1">
    <location>
        <begin position="436"/>
        <end position="448"/>
    </location>
</feature>
<evidence type="ECO:0000313" key="3">
    <source>
        <dbReference type="EMBL" id="QDY70967.1"/>
    </source>
</evidence>
<organism evidence="3 4">
    <name type="scientific">Qingshengfaniella alkalisoli</name>
    <dbReference type="NCBI Taxonomy" id="2599296"/>
    <lineage>
        <taxon>Bacteria</taxon>
        <taxon>Pseudomonadati</taxon>
        <taxon>Pseudomonadota</taxon>
        <taxon>Alphaproteobacteria</taxon>
        <taxon>Rhodobacterales</taxon>
        <taxon>Paracoccaceae</taxon>
        <taxon>Qingshengfaniella</taxon>
    </lineage>
</organism>
<feature type="compositionally biased region" description="Polar residues" evidence="1">
    <location>
        <begin position="1"/>
        <end position="10"/>
    </location>
</feature>
<feature type="transmembrane region" description="Helical" evidence="2">
    <location>
        <begin position="55"/>
        <end position="72"/>
    </location>
</feature>
<sequence>MAVAHTTRSAHPTRDTVRPSRTRSSASEASGSRALLVITVLALITPISFEIGSLYMLPSRLLFLFTVPYLVVQTLRGAYGRLIFTDFAIAFHVLWMMITIAIHHPSQAVTFSASTALAVLGGYLTARATIRNVSDFQFFAKFYATVVILMFPLALTESLTTQIVLANWINALDLSGINTIRDVNYCCRLGLDRAQVAFVHPIHFGLFASGPVAIYFVGLRNQLNPFRRTVATLLIIATCFMSVSSGPFLTAIFQVMLIGYMIITHKYAGQWKLLLWMTAGMYAVIEVASDRFGLYALASRLAFNPGTATFRKLLFDIGSAQVARTPIFGWGFHRIPGMPNWMPSTLDNFWLAQAVSYGYPGFISVMAAFLYSMIRAGRGLLQKGSDLYNARVGWTILLVSLLLSLSTVTIWNQLHSVIFLLLGAGQFLFLTSEPDETRTADQTPDRPRSRYTRFAGERGKSANRSTPGDGQRVSRSR</sequence>
<feature type="transmembrane region" description="Helical" evidence="2">
    <location>
        <begin position="198"/>
        <end position="218"/>
    </location>
</feature>
<reference evidence="3 4" key="1">
    <citation type="submission" date="2019-07" db="EMBL/GenBank/DDBJ databases">
        <title>Litoreibacter alkalisoli sp. nov., isolated from saline-alkaline soil.</title>
        <authorList>
            <person name="Wang S."/>
            <person name="Xu L."/>
            <person name="Xing Y.-T."/>
            <person name="Sun J.-Q."/>
        </authorList>
    </citation>
    <scope>NUCLEOTIDE SEQUENCE [LARGE SCALE GENOMIC DNA]</scope>
    <source>
        <strain evidence="3 4">LN3S51</strain>
        <plasmid evidence="3 4">unnamed2</plasmid>
    </source>
</reference>
<keyword evidence="3" id="KW-0614">Plasmid</keyword>
<dbReference type="OrthoDB" id="264250at2"/>
<dbReference type="RefSeq" id="WP_146366383.1">
    <property type="nucleotide sequence ID" value="NZ_CP042263.1"/>
</dbReference>